<evidence type="ECO:0000313" key="3">
    <source>
        <dbReference type="Proteomes" id="UP000305709"/>
    </source>
</evidence>
<evidence type="ECO:0000313" key="2">
    <source>
        <dbReference type="EMBL" id="TNC74149.1"/>
    </source>
</evidence>
<sequence length="160" mass="17208">MTMLTTRRALLSAAPAMLASTFVAQSVAASAVATGEPDLSTIEGRIAACCDWFGLTPPTLTYDEEDPAGGPLMTDALLDWMLDSGVSLDWLISGEVKGMAAVFRRATLKEKEFTNALKQFDDVEVRLLHDAVKARLEQGIPLEQALEGWKAGVQAHRMAG</sequence>
<dbReference type="EMBL" id="VDFV01000002">
    <property type="protein sequence ID" value="TNC74149.1"/>
    <property type="molecule type" value="Genomic_DNA"/>
</dbReference>
<accession>A0A5C4NP28</accession>
<organism evidence="2 3">
    <name type="scientific">Rubellimicrobium roseum</name>
    <dbReference type="NCBI Taxonomy" id="687525"/>
    <lineage>
        <taxon>Bacteria</taxon>
        <taxon>Pseudomonadati</taxon>
        <taxon>Pseudomonadota</taxon>
        <taxon>Alphaproteobacteria</taxon>
        <taxon>Rhodobacterales</taxon>
        <taxon>Roseobacteraceae</taxon>
        <taxon>Rubellimicrobium</taxon>
    </lineage>
</organism>
<keyword evidence="1" id="KW-0732">Signal</keyword>
<reference evidence="2 3" key="1">
    <citation type="submission" date="2019-06" db="EMBL/GenBank/DDBJ databases">
        <authorList>
            <person name="Jiang L."/>
        </authorList>
    </citation>
    <scope>NUCLEOTIDE SEQUENCE [LARGE SCALE GENOMIC DNA]</scope>
    <source>
        <strain evidence="2 3">YIM 48858</strain>
    </source>
</reference>
<evidence type="ECO:0000256" key="1">
    <source>
        <dbReference type="SAM" id="SignalP"/>
    </source>
</evidence>
<gene>
    <name evidence="2" type="ORF">FHG71_02855</name>
</gene>
<keyword evidence="3" id="KW-1185">Reference proteome</keyword>
<dbReference type="OrthoDB" id="7871826at2"/>
<dbReference type="AlphaFoldDB" id="A0A5C4NP28"/>
<dbReference type="PROSITE" id="PS51318">
    <property type="entry name" value="TAT"/>
    <property type="match status" value="1"/>
</dbReference>
<comment type="caution">
    <text evidence="2">The sequence shown here is derived from an EMBL/GenBank/DDBJ whole genome shotgun (WGS) entry which is preliminary data.</text>
</comment>
<proteinExistence type="predicted"/>
<dbReference type="Proteomes" id="UP000305709">
    <property type="component" value="Unassembled WGS sequence"/>
</dbReference>
<feature type="chain" id="PRO_5022799886" evidence="1">
    <location>
        <begin position="25"/>
        <end position="160"/>
    </location>
</feature>
<feature type="signal peptide" evidence="1">
    <location>
        <begin position="1"/>
        <end position="24"/>
    </location>
</feature>
<name>A0A5C4NP28_9RHOB</name>
<dbReference type="InterPro" id="IPR006311">
    <property type="entry name" value="TAT_signal"/>
</dbReference>
<protein>
    <submittedName>
        <fullName evidence="2">Uncharacterized protein</fullName>
    </submittedName>
</protein>
<dbReference type="RefSeq" id="WP_139080111.1">
    <property type="nucleotide sequence ID" value="NZ_VDFV01000002.1"/>
</dbReference>